<dbReference type="Pfam" id="PF12796">
    <property type="entry name" value="Ank_2"/>
    <property type="match status" value="1"/>
</dbReference>
<evidence type="ECO:0000256" key="1">
    <source>
        <dbReference type="PROSITE-ProRule" id="PRU00023"/>
    </source>
</evidence>
<dbReference type="PANTHER" id="PTHR31980:SF1">
    <property type="entry name" value="PROTEIN FAM220A"/>
    <property type="match status" value="1"/>
</dbReference>
<organism evidence="4 5">
    <name type="scientific">Tegillarca granosa</name>
    <name type="common">Malaysian cockle</name>
    <name type="synonym">Anadara granosa</name>
    <dbReference type="NCBI Taxonomy" id="220873"/>
    <lineage>
        <taxon>Eukaryota</taxon>
        <taxon>Metazoa</taxon>
        <taxon>Spiralia</taxon>
        <taxon>Lophotrochozoa</taxon>
        <taxon>Mollusca</taxon>
        <taxon>Bivalvia</taxon>
        <taxon>Autobranchia</taxon>
        <taxon>Pteriomorphia</taxon>
        <taxon>Arcoida</taxon>
        <taxon>Arcoidea</taxon>
        <taxon>Arcidae</taxon>
        <taxon>Tegillarca</taxon>
    </lineage>
</organism>
<dbReference type="InterPro" id="IPR029155">
    <property type="entry name" value="SIPAR"/>
</dbReference>
<dbReference type="PROSITE" id="PS50088">
    <property type="entry name" value="ANK_REPEAT"/>
    <property type="match status" value="2"/>
</dbReference>
<keyword evidence="5" id="KW-1185">Reference proteome</keyword>
<accession>A0ABQ9FLR2</accession>
<feature type="domain" description="SIPAR" evidence="3">
    <location>
        <begin position="6"/>
        <end position="324"/>
    </location>
</feature>
<dbReference type="InterPro" id="IPR036770">
    <property type="entry name" value="Ankyrin_rpt-contain_sf"/>
</dbReference>
<feature type="compositionally biased region" description="Basic residues" evidence="2">
    <location>
        <begin position="103"/>
        <end position="112"/>
    </location>
</feature>
<gene>
    <name evidence="4" type="ORF">KUTeg_003285</name>
</gene>
<evidence type="ECO:0000313" key="4">
    <source>
        <dbReference type="EMBL" id="KAJ8318194.1"/>
    </source>
</evidence>
<dbReference type="Proteomes" id="UP001217089">
    <property type="component" value="Unassembled WGS sequence"/>
</dbReference>
<dbReference type="PRINTS" id="PR01415">
    <property type="entry name" value="ANKYRIN"/>
</dbReference>
<sequence length="518" mass="58329">MSRGVRDLRDLICVSRLTFRASDDEEEIISDDDRMIKDFDRVSLTSTTSTGTDGLTTTDHHISPDSGCVTNGSTPPDTAVDPAEINKSEETIPTHITNSKVEKPRRKKKKEKWKQVETLPTRHEFPKKMPLPPVRPVSGNSSVSELDVDNVSQPVVGKKKPASPGESPGNYDNMLCYMDATVVSNWLTRANVAVIELTKFCNSNDNFVQFAHFWLSDFPDLQKKDIFELEHSILLEELGFAFAVGREQRKVSHRDLLDLIGALFREYPKKILSAKGPYMFLNYLEFLSSEKKADYKKILSDVKCSTKNKQYAQWLLATRSFALVSMWSAIVNFYRNLMGRFRDFKPAPSALSHSDSDINLSRVYQAIRLGFSDVVHYYFVSGHINPQQVDSHNRTFIFTAVMHNQLDVLNYLMKRVKVKIDINLPADTGNSPLHAAANNGNVKLVSALLKSPDIEVDCRNTQCDGATPLHLAVMHGHKDVADLLLEKGASYNLKMGDLTAKEIARDFGHTKILELFES</sequence>
<evidence type="ECO:0000259" key="3">
    <source>
        <dbReference type="Pfam" id="PF15487"/>
    </source>
</evidence>
<reference evidence="4 5" key="1">
    <citation type="submission" date="2022-12" db="EMBL/GenBank/DDBJ databases">
        <title>Chromosome-level genome of Tegillarca granosa.</title>
        <authorList>
            <person name="Kim J."/>
        </authorList>
    </citation>
    <scope>NUCLEOTIDE SEQUENCE [LARGE SCALE GENOMIC DNA]</scope>
    <source>
        <strain evidence="4">Teg-2019</strain>
        <tissue evidence="4">Adductor muscle</tissue>
    </source>
</reference>
<keyword evidence="1" id="KW-0040">ANK repeat</keyword>
<feature type="repeat" description="ANK" evidence="1">
    <location>
        <begin position="428"/>
        <end position="450"/>
    </location>
</feature>
<dbReference type="PROSITE" id="PS50297">
    <property type="entry name" value="ANK_REP_REGION"/>
    <property type="match status" value="2"/>
</dbReference>
<dbReference type="InterPro" id="IPR040355">
    <property type="entry name" value="FAM220A"/>
</dbReference>
<dbReference type="SMART" id="SM00248">
    <property type="entry name" value="ANK"/>
    <property type="match status" value="3"/>
</dbReference>
<dbReference type="Gene3D" id="1.25.40.20">
    <property type="entry name" value="Ankyrin repeat-containing domain"/>
    <property type="match status" value="1"/>
</dbReference>
<evidence type="ECO:0000256" key="2">
    <source>
        <dbReference type="SAM" id="MobiDB-lite"/>
    </source>
</evidence>
<evidence type="ECO:0000313" key="5">
    <source>
        <dbReference type="Proteomes" id="UP001217089"/>
    </source>
</evidence>
<comment type="caution">
    <text evidence="4">The sequence shown here is derived from an EMBL/GenBank/DDBJ whole genome shotgun (WGS) entry which is preliminary data.</text>
</comment>
<feature type="region of interest" description="Disordered" evidence="2">
    <location>
        <begin position="45"/>
        <end position="169"/>
    </location>
</feature>
<protein>
    <recommendedName>
        <fullName evidence="3">SIPAR domain-containing protein</fullName>
    </recommendedName>
</protein>
<feature type="compositionally biased region" description="Low complexity" evidence="2">
    <location>
        <begin position="45"/>
        <end position="57"/>
    </location>
</feature>
<dbReference type="Pfam" id="PF15487">
    <property type="entry name" value="FAM220"/>
    <property type="match status" value="1"/>
</dbReference>
<dbReference type="EMBL" id="JARBDR010000214">
    <property type="protein sequence ID" value="KAJ8318194.1"/>
    <property type="molecule type" value="Genomic_DNA"/>
</dbReference>
<dbReference type="InterPro" id="IPR002110">
    <property type="entry name" value="Ankyrin_rpt"/>
</dbReference>
<proteinExistence type="predicted"/>
<dbReference type="SUPFAM" id="SSF48403">
    <property type="entry name" value="Ankyrin repeat"/>
    <property type="match status" value="1"/>
</dbReference>
<feature type="repeat" description="ANK" evidence="1">
    <location>
        <begin position="464"/>
        <end position="496"/>
    </location>
</feature>
<name>A0ABQ9FLR2_TEGGR</name>
<dbReference type="PANTHER" id="PTHR31980">
    <property type="entry name" value="PROTEIN FAM220A"/>
    <property type="match status" value="1"/>
</dbReference>